<dbReference type="Proteomes" id="UP001160148">
    <property type="component" value="Unassembled WGS sequence"/>
</dbReference>
<evidence type="ECO:0000313" key="2">
    <source>
        <dbReference type="Proteomes" id="UP001160148"/>
    </source>
</evidence>
<keyword evidence="2" id="KW-1185">Reference proteome</keyword>
<proteinExistence type="predicted"/>
<gene>
    <name evidence="1" type="ORF">MEUPH1_LOCUS18962</name>
</gene>
<name>A0AAV0X8U1_9HEMI</name>
<comment type="caution">
    <text evidence="1">The sequence shown here is derived from an EMBL/GenBank/DDBJ whole genome shotgun (WGS) entry which is preliminary data.</text>
</comment>
<reference evidence="1 2" key="1">
    <citation type="submission" date="2023-01" db="EMBL/GenBank/DDBJ databases">
        <authorList>
            <person name="Whitehead M."/>
        </authorList>
    </citation>
    <scope>NUCLEOTIDE SEQUENCE [LARGE SCALE GENOMIC DNA]</scope>
</reference>
<organism evidence="1 2">
    <name type="scientific">Macrosiphum euphorbiae</name>
    <name type="common">potato aphid</name>
    <dbReference type="NCBI Taxonomy" id="13131"/>
    <lineage>
        <taxon>Eukaryota</taxon>
        <taxon>Metazoa</taxon>
        <taxon>Ecdysozoa</taxon>
        <taxon>Arthropoda</taxon>
        <taxon>Hexapoda</taxon>
        <taxon>Insecta</taxon>
        <taxon>Pterygota</taxon>
        <taxon>Neoptera</taxon>
        <taxon>Paraneoptera</taxon>
        <taxon>Hemiptera</taxon>
        <taxon>Sternorrhyncha</taxon>
        <taxon>Aphidomorpha</taxon>
        <taxon>Aphidoidea</taxon>
        <taxon>Aphididae</taxon>
        <taxon>Macrosiphini</taxon>
        <taxon>Macrosiphum</taxon>
    </lineage>
</organism>
<evidence type="ECO:0000313" key="1">
    <source>
        <dbReference type="EMBL" id="CAI6364091.1"/>
    </source>
</evidence>
<protein>
    <submittedName>
        <fullName evidence="1">Uncharacterized protein</fullName>
    </submittedName>
</protein>
<sequence>MPIYAIYSFCHLAFFDPDRQSTDTAWHASWQNFAKWPVPTKSPHHPWQCHLAKPYGIVWTSLYPPKPQFKTALFRATKI</sequence>
<dbReference type="EMBL" id="CARXXK010000003">
    <property type="protein sequence ID" value="CAI6364091.1"/>
    <property type="molecule type" value="Genomic_DNA"/>
</dbReference>
<accession>A0AAV0X8U1</accession>
<dbReference type="AlphaFoldDB" id="A0AAV0X8U1"/>